<reference evidence="9 10" key="1">
    <citation type="submission" date="2019-08" db="EMBL/GenBank/DDBJ databases">
        <title>Complete genome sequence of Candidatus Uab amorphum.</title>
        <authorList>
            <person name="Shiratori T."/>
            <person name="Suzuki S."/>
            <person name="Kakizawa Y."/>
            <person name="Ishida K."/>
        </authorList>
    </citation>
    <scope>NUCLEOTIDE SEQUENCE [LARGE SCALE GENOMIC DNA]</scope>
    <source>
        <strain evidence="9 10">SRT547</strain>
    </source>
</reference>
<dbReference type="FunFam" id="1.10.287.130:FF:000001">
    <property type="entry name" value="Two-component sensor histidine kinase"/>
    <property type="match status" value="1"/>
</dbReference>
<accession>A0A5S9INM6</accession>
<dbReference type="InterPro" id="IPR036097">
    <property type="entry name" value="HisK_dim/P_sf"/>
</dbReference>
<dbReference type="PANTHER" id="PTHR45453">
    <property type="entry name" value="PHOSPHATE REGULON SENSOR PROTEIN PHOR"/>
    <property type="match status" value="1"/>
</dbReference>
<evidence type="ECO:0000313" key="9">
    <source>
        <dbReference type="EMBL" id="BBM85199.1"/>
    </source>
</evidence>
<organism evidence="9 10">
    <name type="scientific">Uabimicrobium amorphum</name>
    <dbReference type="NCBI Taxonomy" id="2596890"/>
    <lineage>
        <taxon>Bacteria</taxon>
        <taxon>Pseudomonadati</taxon>
        <taxon>Planctomycetota</taxon>
        <taxon>Candidatus Uabimicrobiia</taxon>
        <taxon>Candidatus Uabimicrobiales</taxon>
        <taxon>Candidatus Uabimicrobiaceae</taxon>
        <taxon>Candidatus Uabimicrobium</taxon>
    </lineage>
</organism>
<dbReference type="RefSeq" id="WP_151969313.1">
    <property type="nucleotide sequence ID" value="NZ_AP019860.1"/>
</dbReference>
<dbReference type="Gene3D" id="1.10.287.130">
    <property type="match status" value="1"/>
</dbReference>
<evidence type="ECO:0000313" key="10">
    <source>
        <dbReference type="Proteomes" id="UP000326354"/>
    </source>
</evidence>
<dbReference type="GO" id="GO:0000155">
    <property type="term" value="F:phosphorelay sensor kinase activity"/>
    <property type="evidence" value="ECO:0007669"/>
    <property type="project" value="InterPro"/>
</dbReference>
<dbReference type="KEGG" id="uam:UABAM_03562"/>
<dbReference type="GO" id="GO:0016036">
    <property type="term" value="P:cellular response to phosphate starvation"/>
    <property type="evidence" value="ECO:0007669"/>
    <property type="project" value="TreeGrafter"/>
</dbReference>
<dbReference type="Pfam" id="PF02518">
    <property type="entry name" value="HATPase_c"/>
    <property type="match status" value="1"/>
</dbReference>
<dbReference type="InterPro" id="IPR003594">
    <property type="entry name" value="HATPase_dom"/>
</dbReference>
<dbReference type="GO" id="GO:0004721">
    <property type="term" value="F:phosphoprotein phosphatase activity"/>
    <property type="evidence" value="ECO:0007669"/>
    <property type="project" value="TreeGrafter"/>
</dbReference>
<evidence type="ECO:0000256" key="6">
    <source>
        <dbReference type="ARBA" id="ARBA00023012"/>
    </source>
</evidence>
<evidence type="ECO:0000256" key="1">
    <source>
        <dbReference type="ARBA" id="ARBA00000085"/>
    </source>
</evidence>
<keyword evidence="3" id="KW-0597">Phosphoprotein</keyword>
<keyword evidence="4" id="KW-0808">Transferase</keyword>
<dbReference type="Pfam" id="PF00512">
    <property type="entry name" value="HisKA"/>
    <property type="match status" value="1"/>
</dbReference>
<sequence length="609" mass="70288">MRPLYIWCIFGTCLVATIITMLWVNNIVWDLEKAQQQASHEALVEENVRLALWRLDSYLAPIIAQENASPYFFYSSFYPLERAYSKMFDEVYAGEFLVPSPLMTTPSKNILLHFQIHPDGKMTSPQLPSTTMRGIAVDKYTTNKKIDIAYSLLSQLRQKVDFEHLQKILPRNIRKPKTAIVHGTPKNKRPTYTSRNAVPIQKEFHIEKEVSQNQQQMQVQKKTWFEKNQSEFRVRKQYQQLSSTNSMRNRIPQNNVGEGLMKAIWIKDVLLFIRPVMIDNEYYFQGCWIHWETLRKNLLENIHDLLPNANLKPHNHSHQEARILAMLPIQLLPGNVDFSGISQLSPIRISLMVAWGCMILATIAISVLLFGVVSISERRASFVSSVTHELRTPLTTFRMYAEMLNEGMVSEKKQKRYFATMLAEAKRLTHLVENVLEYARLERKRTQKNLQPLQVDKLLNHMQSHIEQRAVQGNMQLVMDINDELCKQMLYTDTTIVEQIVFNLVDNACKYASNGKEKRIVVSGEKTAHYFLLKVRDYGPGIQKKQKRKLFGAFSKSAEEAAHSAPGVGLGLALSRRLAKHLNGKLIHDHRVTDGAMFILYLPLYNKTT</sequence>
<dbReference type="Gene3D" id="3.30.565.10">
    <property type="entry name" value="Histidine kinase-like ATPase, C-terminal domain"/>
    <property type="match status" value="1"/>
</dbReference>
<dbReference type="Proteomes" id="UP000326354">
    <property type="component" value="Chromosome"/>
</dbReference>
<dbReference type="PANTHER" id="PTHR45453:SF1">
    <property type="entry name" value="PHOSPHATE REGULON SENSOR PROTEIN PHOR"/>
    <property type="match status" value="1"/>
</dbReference>
<dbReference type="InterPro" id="IPR050351">
    <property type="entry name" value="BphY/WalK/GraS-like"/>
</dbReference>
<keyword evidence="7" id="KW-1133">Transmembrane helix</keyword>
<dbReference type="InterPro" id="IPR036890">
    <property type="entry name" value="HATPase_C_sf"/>
</dbReference>
<dbReference type="AlphaFoldDB" id="A0A5S9INM6"/>
<evidence type="ECO:0000256" key="4">
    <source>
        <dbReference type="ARBA" id="ARBA00022679"/>
    </source>
</evidence>
<dbReference type="OrthoDB" id="9813151at2"/>
<dbReference type="InterPro" id="IPR005467">
    <property type="entry name" value="His_kinase_dom"/>
</dbReference>
<dbReference type="InterPro" id="IPR003661">
    <property type="entry name" value="HisK_dim/P_dom"/>
</dbReference>
<dbReference type="EC" id="2.7.13.3" evidence="2"/>
<dbReference type="CDD" id="cd00082">
    <property type="entry name" value="HisKA"/>
    <property type="match status" value="1"/>
</dbReference>
<keyword evidence="7" id="KW-0472">Membrane</keyword>
<keyword evidence="5 9" id="KW-0418">Kinase</keyword>
<dbReference type="PRINTS" id="PR00344">
    <property type="entry name" value="BCTRLSENSOR"/>
</dbReference>
<feature type="transmembrane region" description="Helical" evidence="7">
    <location>
        <begin position="352"/>
        <end position="375"/>
    </location>
</feature>
<dbReference type="GO" id="GO:0005886">
    <property type="term" value="C:plasma membrane"/>
    <property type="evidence" value="ECO:0007669"/>
    <property type="project" value="TreeGrafter"/>
</dbReference>
<evidence type="ECO:0000256" key="5">
    <source>
        <dbReference type="ARBA" id="ARBA00022777"/>
    </source>
</evidence>
<dbReference type="PROSITE" id="PS50109">
    <property type="entry name" value="HIS_KIN"/>
    <property type="match status" value="1"/>
</dbReference>
<dbReference type="SMART" id="SM00387">
    <property type="entry name" value="HATPase_c"/>
    <property type="match status" value="1"/>
</dbReference>
<keyword evidence="7" id="KW-0812">Transmembrane</keyword>
<protein>
    <recommendedName>
        <fullName evidence="2">histidine kinase</fullName>
        <ecNumber evidence="2">2.7.13.3</ecNumber>
    </recommendedName>
</protein>
<dbReference type="SUPFAM" id="SSF55874">
    <property type="entry name" value="ATPase domain of HSP90 chaperone/DNA topoisomerase II/histidine kinase"/>
    <property type="match status" value="1"/>
</dbReference>
<evidence type="ECO:0000256" key="3">
    <source>
        <dbReference type="ARBA" id="ARBA00022553"/>
    </source>
</evidence>
<dbReference type="InterPro" id="IPR004358">
    <property type="entry name" value="Sig_transdc_His_kin-like_C"/>
</dbReference>
<dbReference type="SMART" id="SM00388">
    <property type="entry name" value="HisKA"/>
    <property type="match status" value="1"/>
</dbReference>
<evidence type="ECO:0000256" key="7">
    <source>
        <dbReference type="SAM" id="Phobius"/>
    </source>
</evidence>
<keyword evidence="6" id="KW-0902">Two-component regulatory system</keyword>
<dbReference type="EMBL" id="AP019860">
    <property type="protein sequence ID" value="BBM85199.1"/>
    <property type="molecule type" value="Genomic_DNA"/>
</dbReference>
<evidence type="ECO:0000259" key="8">
    <source>
        <dbReference type="PROSITE" id="PS50109"/>
    </source>
</evidence>
<keyword evidence="10" id="KW-1185">Reference proteome</keyword>
<proteinExistence type="predicted"/>
<feature type="domain" description="Histidine kinase" evidence="8">
    <location>
        <begin position="385"/>
        <end position="606"/>
    </location>
</feature>
<evidence type="ECO:0000256" key="2">
    <source>
        <dbReference type="ARBA" id="ARBA00012438"/>
    </source>
</evidence>
<comment type="catalytic activity">
    <reaction evidence="1">
        <text>ATP + protein L-histidine = ADP + protein N-phospho-L-histidine.</text>
        <dbReference type="EC" id="2.7.13.3"/>
    </reaction>
</comment>
<name>A0A5S9INM6_UABAM</name>
<feature type="transmembrane region" description="Helical" evidence="7">
    <location>
        <begin position="5"/>
        <end position="24"/>
    </location>
</feature>
<gene>
    <name evidence="9" type="ORF">UABAM_03562</name>
</gene>
<dbReference type="SUPFAM" id="SSF47384">
    <property type="entry name" value="Homodimeric domain of signal transducing histidine kinase"/>
    <property type="match status" value="1"/>
</dbReference>